<dbReference type="EMBL" id="AP035768">
    <property type="protein sequence ID" value="BFO16353.1"/>
    <property type="molecule type" value="Genomic_DNA"/>
</dbReference>
<dbReference type="AlphaFoldDB" id="A0AAT9HFT9"/>
<organism evidence="2">
    <name type="scientific">Streptomyces haneummycinicus</name>
    <dbReference type="NCBI Taxonomy" id="3074435"/>
    <lineage>
        <taxon>Bacteria</taxon>
        <taxon>Bacillati</taxon>
        <taxon>Actinomycetota</taxon>
        <taxon>Actinomycetes</taxon>
        <taxon>Kitasatosporales</taxon>
        <taxon>Streptomycetaceae</taxon>
        <taxon>Streptomyces</taxon>
    </lineage>
</organism>
<protein>
    <submittedName>
        <fullName evidence="2">Uncharacterized protein</fullName>
    </submittedName>
</protein>
<reference evidence="2" key="2">
    <citation type="submission" date="2024-07" db="EMBL/GenBank/DDBJ databases">
        <title>Streptomyces haneummycinica sp. nov., a new antibiotic-producing actinobacterium isolated from marine sediment.</title>
        <authorList>
            <person name="Uemura M."/>
            <person name="Hamada M."/>
            <person name="Hirano S."/>
            <person name="Kobayashi K."/>
            <person name="Ohshiro T."/>
            <person name="Kobayashi T."/>
            <person name="Terahara T."/>
        </authorList>
    </citation>
    <scope>NUCLEOTIDE SEQUENCE</scope>
    <source>
        <strain evidence="2">KM77-8</strain>
    </source>
</reference>
<evidence type="ECO:0000256" key="1">
    <source>
        <dbReference type="SAM" id="MobiDB-lite"/>
    </source>
</evidence>
<evidence type="ECO:0000313" key="2">
    <source>
        <dbReference type="EMBL" id="BFO16353.1"/>
    </source>
</evidence>
<gene>
    <name evidence="2" type="ORF">SHKM778_27410</name>
</gene>
<reference evidence="2" key="1">
    <citation type="submission" date="2024-06" db="EMBL/GenBank/DDBJ databases">
        <authorList>
            <consortium name="consrtm"/>
            <person name="Uemura M."/>
            <person name="Terahara T."/>
        </authorList>
    </citation>
    <scope>NUCLEOTIDE SEQUENCE</scope>
    <source>
        <strain evidence="2">KM77-8</strain>
    </source>
</reference>
<feature type="region of interest" description="Disordered" evidence="1">
    <location>
        <begin position="71"/>
        <end position="91"/>
    </location>
</feature>
<sequence>MLHGAPREVLRRMRLLVRPDTVLRRHRDLIVRRHAARSRPQGGGRPRTARSIRVLVLRLARENPNGALEVATGNSSARRIATTGRWSSRSS</sequence>
<name>A0AAT9HFT9_9ACTN</name>
<accession>A0AAT9HFT9</accession>
<proteinExistence type="predicted"/>